<dbReference type="Pfam" id="PF01582">
    <property type="entry name" value="TIR"/>
    <property type="match status" value="1"/>
</dbReference>
<dbReference type="GO" id="GO:0005886">
    <property type="term" value="C:plasma membrane"/>
    <property type="evidence" value="ECO:0007669"/>
    <property type="project" value="TreeGrafter"/>
</dbReference>
<evidence type="ECO:0000256" key="14">
    <source>
        <dbReference type="SAM" id="MobiDB-lite"/>
    </source>
</evidence>
<dbReference type="SMART" id="SM00369">
    <property type="entry name" value="LRR_TYP"/>
    <property type="match status" value="13"/>
</dbReference>
<keyword evidence="9 15" id="KW-1133">Transmembrane helix</keyword>
<dbReference type="Gene3D" id="3.80.10.10">
    <property type="entry name" value="Ribonuclease Inhibitor"/>
    <property type="match status" value="3"/>
</dbReference>
<name>A0A3Q3H2H6_KRYMA</name>
<protein>
    <submittedName>
        <fullName evidence="18">Toll-like receptor 13</fullName>
    </submittedName>
</protein>
<sequence length="959" mass="110649">MAAIGILLSSFSFRLLILLLYINSLPAYSLKNCTILYQENPSADFSLDCAHQYLVTIPHDLPKNTVSLQLQKNLVEKISKDDFYGMSKLKFLDLRQNKIAYVDNGSFVDLDLLKTLIMRCNSLNDLPSNMFQGLSNLTVLDLKNNFIGFIHRSTFRFLISLQELDLGSNKLKQIRDIQPILQLPQLQRINLECNQFSSFETNDLLLNFSSNLKALVISSSKMKHFSITTPVFPYLQMIALFSGGQHPNLKWEIPDKALLRNITHLYLKQSALSFKEIQNILQSLDSLRHLRLNFLNRWIRRGLLSTVCKIPTLKVLDLFQTHLDTMTHQLAPCSQLIKLDLRETYINELPKGSLQSMKKLKSLNVSHNQLTKVPYDIRSLTSLQILNMGYNSISKLSCEDFVNATHLTELYLNTNRITKLCESVFDHLADLKLLDVSNNLLQTFGDTFQVALQKLEVLDLSHNFIRTLEDGDFQGLQSLKQLNVASDHFKKVKGKTFQGLNDLQDLIVSLPNYEPNFKELQNLANLTIYTYGGTLNVLRNAEGFVYLKSMKSLTVICNSDHSGIPLNVPKKMLQAMKHLEHFKAVNIYINAPEVDTFQVNPQLKSLTLTRTDLSDLKPELFLPIPSLQKLDLSKSELKSLGFLAQANLTALRYLKLTSNEITVINDDVLSSLPSLIYLDLSINPFTCDCLNAEFIQWIKNNKQTQVVNAHRYKCSFPVDRRGTLLLDFNIQSCWNDGSFFYFISSTCLVVLTLLTSFIYHFLRWQLAYTFHLFLAFVYDSRRRKKGDPHQFDAFVSYNVHDEDWVYREMLPVLEGEQGWRLCLHHRDFQPGKPIMENITDAIYGSRKTICVISRHYLQSEWCSREIQMASFRLFDEQKDVLILLFLEDIPSRHLSPYYRMRKLVKKRTYLSWPQAAQHPGVFWQNVQRALQTGDALTEETDLLTGPAQRQDKTRRQKKQ</sequence>
<evidence type="ECO:0000256" key="12">
    <source>
        <dbReference type="ARBA" id="ARBA00023180"/>
    </source>
</evidence>
<keyword evidence="3" id="KW-0399">Innate immunity</keyword>
<keyword evidence="12" id="KW-0325">Glycoprotein</keyword>
<evidence type="ECO:0000256" key="3">
    <source>
        <dbReference type="ARBA" id="ARBA00022588"/>
    </source>
</evidence>
<dbReference type="InterPro" id="IPR000157">
    <property type="entry name" value="TIR_dom"/>
</dbReference>
<evidence type="ECO:0000256" key="1">
    <source>
        <dbReference type="ARBA" id="ARBA00004479"/>
    </source>
</evidence>
<evidence type="ECO:0000256" key="7">
    <source>
        <dbReference type="ARBA" id="ARBA00022737"/>
    </source>
</evidence>
<evidence type="ECO:0000256" key="2">
    <source>
        <dbReference type="ARBA" id="ARBA00009634"/>
    </source>
</evidence>
<organism evidence="18 19">
    <name type="scientific">Kryptolebias marmoratus</name>
    <name type="common">Mangrove killifish</name>
    <name type="synonym">Rivulus marmoratus</name>
    <dbReference type="NCBI Taxonomy" id="37003"/>
    <lineage>
        <taxon>Eukaryota</taxon>
        <taxon>Metazoa</taxon>
        <taxon>Chordata</taxon>
        <taxon>Craniata</taxon>
        <taxon>Vertebrata</taxon>
        <taxon>Euteleostomi</taxon>
        <taxon>Actinopterygii</taxon>
        <taxon>Neopterygii</taxon>
        <taxon>Teleostei</taxon>
        <taxon>Neoteleostei</taxon>
        <taxon>Acanthomorphata</taxon>
        <taxon>Ovalentaria</taxon>
        <taxon>Atherinomorphae</taxon>
        <taxon>Cyprinodontiformes</taxon>
        <taxon>Rivulidae</taxon>
        <taxon>Kryptolebias</taxon>
    </lineage>
</organism>
<dbReference type="Pfam" id="PF13855">
    <property type="entry name" value="LRR_8"/>
    <property type="match status" value="4"/>
</dbReference>
<evidence type="ECO:0000259" key="17">
    <source>
        <dbReference type="PROSITE" id="PS50104"/>
    </source>
</evidence>
<keyword evidence="6 16" id="KW-0732">Signal</keyword>
<keyword evidence="10 15" id="KW-0472">Membrane</keyword>
<dbReference type="InterPro" id="IPR035897">
    <property type="entry name" value="Toll_tir_struct_dom_sf"/>
</dbReference>
<dbReference type="PANTHER" id="PTHR24365">
    <property type="entry name" value="TOLL-LIKE RECEPTOR"/>
    <property type="match status" value="1"/>
</dbReference>
<feature type="transmembrane region" description="Helical" evidence="15">
    <location>
        <begin position="739"/>
        <end position="762"/>
    </location>
</feature>
<dbReference type="GeneTree" id="ENSGT00940000163999"/>
<dbReference type="SMART" id="SM00365">
    <property type="entry name" value="LRR_SD22"/>
    <property type="match status" value="8"/>
</dbReference>
<dbReference type="PROSITE" id="PS51450">
    <property type="entry name" value="LRR"/>
    <property type="match status" value="3"/>
</dbReference>
<dbReference type="GO" id="GO:0038023">
    <property type="term" value="F:signaling receptor activity"/>
    <property type="evidence" value="ECO:0007669"/>
    <property type="project" value="TreeGrafter"/>
</dbReference>
<feature type="signal peptide" evidence="16">
    <location>
        <begin position="1"/>
        <end position="27"/>
    </location>
</feature>
<dbReference type="Gene3D" id="3.40.50.10140">
    <property type="entry name" value="Toll/interleukin-1 receptor homology (TIR) domain"/>
    <property type="match status" value="1"/>
</dbReference>
<accession>A0A3Q3H2H6</accession>
<dbReference type="STRING" id="37003.ENSKMAP00000029692"/>
<dbReference type="SUPFAM" id="SSF52058">
    <property type="entry name" value="L domain-like"/>
    <property type="match status" value="2"/>
</dbReference>
<keyword evidence="19" id="KW-1185">Reference proteome</keyword>
<dbReference type="SMART" id="SM00082">
    <property type="entry name" value="LRRCT"/>
    <property type="match status" value="1"/>
</dbReference>
<dbReference type="PROSITE" id="PS50104">
    <property type="entry name" value="TIR"/>
    <property type="match status" value="1"/>
</dbReference>
<dbReference type="AlphaFoldDB" id="A0A3Q3H2H6"/>
<keyword evidence="8" id="KW-0391">Immunity</keyword>
<reference evidence="18" key="2">
    <citation type="submission" date="2025-09" db="UniProtKB">
        <authorList>
            <consortium name="Ensembl"/>
        </authorList>
    </citation>
    <scope>IDENTIFICATION</scope>
</reference>
<dbReference type="GO" id="GO:0007165">
    <property type="term" value="P:signal transduction"/>
    <property type="evidence" value="ECO:0007669"/>
    <property type="project" value="InterPro"/>
</dbReference>
<dbReference type="FunFam" id="3.40.50.10140:FF:000001">
    <property type="entry name" value="Toll-like receptor 2"/>
    <property type="match status" value="1"/>
</dbReference>
<dbReference type="SMART" id="SM00364">
    <property type="entry name" value="LRR_BAC"/>
    <property type="match status" value="5"/>
</dbReference>
<evidence type="ECO:0000256" key="11">
    <source>
        <dbReference type="ARBA" id="ARBA00023170"/>
    </source>
</evidence>
<evidence type="ECO:0000256" key="15">
    <source>
        <dbReference type="SAM" id="Phobius"/>
    </source>
</evidence>
<keyword evidence="13" id="KW-0395">Inflammatory response</keyword>
<evidence type="ECO:0000256" key="6">
    <source>
        <dbReference type="ARBA" id="ARBA00022729"/>
    </source>
</evidence>
<feature type="region of interest" description="Disordered" evidence="14">
    <location>
        <begin position="940"/>
        <end position="959"/>
    </location>
</feature>
<keyword evidence="11" id="KW-0675">Receptor</keyword>
<keyword evidence="5 15" id="KW-0812">Transmembrane</keyword>
<keyword evidence="4" id="KW-0433">Leucine-rich repeat</keyword>
<evidence type="ECO:0000313" key="18">
    <source>
        <dbReference type="Ensembl" id="ENSKMAP00000029692.1"/>
    </source>
</evidence>
<evidence type="ECO:0000256" key="16">
    <source>
        <dbReference type="SAM" id="SignalP"/>
    </source>
</evidence>
<comment type="subcellular location">
    <subcellularLocation>
        <location evidence="1">Membrane</location>
        <topology evidence="1">Single-pass type I membrane protein</topology>
    </subcellularLocation>
</comment>
<dbReference type="Ensembl" id="ENSKMAT00000030060.1">
    <property type="protein sequence ID" value="ENSKMAP00000029692.1"/>
    <property type="gene ID" value="ENSKMAG00000021963.1"/>
</dbReference>
<evidence type="ECO:0000256" key="10">
    <source>
        <dbReference type="ARBA" id="ARBA00023136"/>
    </source>
</evidence>
<dbReference type="SUPFAM" id="SSF52200">
    <property type="entry name" value="Toll/Interleukin receptor TIR domain"/>
    <property type="match status" value="1"/>
</dbReference>
<reference evidence="18" key="1">
    <citation type="submission" date="2025-08" db="UniProtKB">
        <authorList>
            <consortium name="Ensembl"/>
        </authorList>
    </citation>
    <scope>IDENTIFICATION</scope>
</reference>
<feature type="chain" id="PRO_5018791275" evidence="16">
    <location>
        <begin position="28"/>
        <end position="959"/>
    </location>
</feature>
<dbReference type="InterPro" id="IPR001611">
    <property type="entry name" value="Leu-rich_rpt"/>
</dbReference>
<dbReference type="InterPro" id="IPR000483">
    <property type="entry name" value="Cys-rich_flank_reg_C"/>
</dbReference>
<evidence type="ECO:0000313" key="19">
    <source>
        <dbReference type="Proteomes" id="UP000264800"/>
    </source>
</evidence>
<dbReference type="SMART" id="SM00255">
    <property type="entry name" value="TIR"/>
    <property type="match status" value="1"/>
</dbReference>
<dbReference type="Proteomes" id="UP000264800">
    <property type="component" value="Unplaced"/>
</dbReference>
<evidence type="ECO:0000256" key="4">
    <source>
        <dbReference type="ARBA" id="ARBA00022614"/>
    </source>
</evidence>
<dbReference type="GO" id="GO:0045087">
    <property type="term" value="P:innate immune response"/>
    <property type="evidence" value="ECO:0007669"/>
    <property type="project" value="UniProtKB-KW"/>
</dbReference>
<dbReference type="InterPro" id="IPR032675">
    <property type="entry name" value="LRR_dom_sf"/>
</dbReference>
<comment type="similarity">
    <text evidence="2">Belongs to the Toll-like receptor family.</text>
</comment>
<proteinExistence type="inferred from homology"/>
<evidence type="ECO:0000256" key="13">
    <source>
        <dbReference type="ARBA" id="ARBA00023198"/>
    </source>
</evidence>
<keyword evidence="7" id="KW-0677">Repeat</keyword>
<evidence type="ECO:0000256" key="9">
    <source>
        <dbReference type="ARBA" id="ARBA00022989"/>
    </source>
</evidence>
<feature type="domain" description="TIR" evidence="17">
    <location>
        <begin position="789"/>
        <end position="930"/>
    </location>
</feature>
<evidence type="ECO:0000256" key="8">
    <source>
        <dbReference type="ARBA" id="ARBA00022859"/>
    </source>
</evidence>
<evidence type="ECO:0000256" key="5">
    <source>
        <dbReference type="ARBA" id="ARBA00022692"/>
    </source>
</evidence>
<dbReference type="InterPro" id="IPR003591">
    <property type="entry name" value="Leu-rich_rpt_typical-subtyp"/>
</dbReference>
<dbReference type="PANTHER" id="PTHR24365:SF522">
    <property type="entry name" value="LOW QUALITY PROTEIN: TOLL-LIKE RECEPTOR 13-RELATED"/>
    <property type="match status" value="1"/>
</dbReference>
<dbReference type="GO" id="GO:0006954">
    <property type="term" value="P:inflammatory response"/>
    <property type="evidence" value="ECO:0007669"/>
    <property type="project" value="UniProtKB-KW"/>
</dbReference>